<dbReference type="InterPro" id="IPR029058">
    <property type="entry name" value="AB_hydrolase_fold"/>
</dbReference>
<name>A0A9X2BY05_9BURK</name>
<feature type="chain" id="PRO_5040756602" evidence="1">
    <location>
        <begin position="24"/>
        <end position="308"/>
    </location>
</feature>
<dbReference type="Pfam" id="PF00561">
    <property type="entry name" value="Abhydrolase_1"/>
    <property type="match status" value="1"/>
</dbReference>
<dbReference type="EMBL" id="JAJLJH010000001">
    <property type="protein sequence ID" value="MCK9684917.1"/>
    <property type="molecule type" value="Genomic_DNA"/>
</dbReference>
<evidence type="ECO:0000259" key="2">
    <source>
        <dbReference type="Pfam" id="PF00561"/>
    </source>
</evidence>
<sequence>MKKTLLKWLAVAMLALCALPSWATGYAQTRYPIILVHGLFGFDNIGPLEYFYGIPEDLRANGAQVYVAQVAAANSTEVRGEQLLTYVKQVLAVTGASKVNLIGHSHGGPTVRYVASVAPNLVASVTSVAGPNQGAALADALNGTLPAGSLSRTVVATVVNGFASLIGLISGNNASQNSSAALNSLSSAGMARFNAAHPEGLPTSSCGQGPAVASNGVHYWSWSGAQPYTNALDPLDPALALTSLVYSGAKNDGLVGSCSSHLGTVIRDDYGMNHLDEVNQTAGIVNWFEVDPKSLFRNQANRLKNAGL</sequence>
<gene>
    <name evidence="3" type="ORF">LPC04_04260</name>
</gene>
<comment type="caution">
    <text evidence="3">The sequence shown here is derived from an EMBL/GenBank/DDBJ whole genome shotgun (WGS) entry which is preliminary data.</text>
</comment>
<feature type="signal peptide" evidence="1">
    <location>
        <begin position="1"/>
        <end position="23"/>
    </location>
</feature>
<dbReference type="InterPro" id="IPR000073">
    <property type="entry name" value="AB_hydrolase_1"/>
</dbReference>
<evidence type="ECO:0000313" key="4">
    <source>
        <dbReference type="Proteomes" id="UP001139353"/>
    </source>
</evidence>
<evidence type="ECO:0000313" key="3">
    <source>
        <dbReference type="EMBL" id="MCK9684917.1"/>
    </source>
</evidence>
<evidence type="ECO:0000256" key="1">
    <source>
        <dbReference type="SAM" id="SignalP"/>
    </source>
</evidence>
<keyword evidence="4" id="KW-1185">Reference proteome</keyword>
<protein>
    <submittedName>
        <fullName evidence="3">Triacylglycerol lipase</fullName>
    </submittedName>
</protein>
<dbReference type="AlphaFoldDB" id="A0A9X2BY05"/>
<dbReference type="RefSeq" id="WP_275680939.1">
    <property type="nucleotide sequence ID" value="NZ_JAJLJH010000001.1"/>
</dbReference>
<reference evidence="3" key="1">
    <citation type="submission" date="2021-11" db="EMBL/GenBank/DDBJ databases">
        <title>BS-T2-15 a new species belonging to the Comamonadaceae family isolated from the soil of a French oak forest.</title>
        <authorList>
            <person name="Mieszkin S."/>
            <person name="Alain K."/>
        </authorList>
    </citation>
    <scope>NUCLEOTIDE SEQUENCE</scope>
    <source>
        <strain evidence="3">BS-T2-15</strain>
    </source>
</reference>
<keyword evidence="1" id="KW-0732">Signal</keyword>
<organism evidence="3 4">
    <name type="scientific">Scleromatobacter humisilvae</name>
    <dbReference type="NCBI Taxonomy" id="2897159"/>
    <lineage>
        <taxon>Bacteria</taxon>
        <taxon>Pseudomonadati</taxon>
        <taxon>Pseudomonadota</taxon>
        <taxon>Betaproteobacteria</taxon>
        <taxon>Burkholderiales</taxon>
        <taxon>Sphaerotilaceae</taxon>
        <taxon>Scleromatobacter</taxon>
    </lineage>
</organism>
<accession>A0A9X2BY05</accession>
<proteinExistence type="predicted"/>
<dbReference type="Gene3D" id="3.40.50.1820">
    <property type="entry name" value="alpha/beta hydrolase"/>
    <property type="match status" value="1"/>
</dbReference>
<feature type="domain" description="AB hydrolase-1" evidence="2">
    <location>
        <begin position="31"/>
        <end position="246"/>
    </location>
</feature>
<dbReference type="Proteomes" id="UP001139353">
    <property type="component" value="Unassembled WGS sequence"/>
</dbReference>
<dbReference type="SUPFAM" id="SSF53474">
    <property type="entry name" value="alpha/beta-Hydrolases"/>
    <property type="match status" value="1"/>
</dbReference>